<evidence type="ECO:0000313" key="4">
    <source>
        <dbReference type="Proteomes" id="UP000236884"/>
    </source>
</evidence>
<dbReference type="EC" id="2.4.1.180" evidence="3"/>
<dbReference type="AlphaFoldDB" id="A0A0S3PWY7"/>
<evidence type="ECO:0000256" key="2">
    <source>
        <dbReference type="ARBA" id="ARBA00022679"/>
    </source>
</evidence>
<reference evidence="3 4" key="1">
    <citation type="submission" date="2015-08" db="EMBL/GenBank/DDBJ databases">
        <title>Investigation of the bacterial diversity of lava forest soil.</title>
        <authorList>
            <person name="Lee J.S."/>
        </authorList>
    </citation>
    <scope>NUCLEOTIDE SEQUENCE [LARGE SCALE GENOMIC DNA]</scope>
    <source>
        <strain evidence="3 4">GJW-30</strain>
    </source>
</reference>
<dbReference type="GO" id="GO:0047241">
    <property type="term" value="F:lipopolysaccharide N-acetylmannosaminouronosyltransferase activity"/>
    <property type="evidence" value="ECO:0007669"/>
    <property type="project" value="UniProtKB-EC"/>
</dbReference>
<evidence type="ECO:0000256" key="1">
    <source>
        <dbReference type="ARBA" id="ARBA00022676"/>
    </source>
</evidence>
<evidence type="ECO:0000313" key="3">
    <source>
        <dbReference type="EMBL" id="BAT60460.1"/>
    </source>
</evidence>
<organism evidence="3 4">
    <name type="scientific">Variibacter gotjawalensis</name>
    <dbReference type="NCBI Taxonomy" id="1333996"/>
    <lineage>
        <taxon>Bacteria</taxon>
        <taxon>Pseudomonadati</taxon>
        <taxon>Pseudomonadota</taxon>
        <taxon>Alphaproteobacteria</taxon>
        <taxon>Hyphomicrobiales</taxon>
        <taxon>Nitrobacteraceae</taxon>
        <taxon>Variibacter</taxon>
    </lineage>
</organism>
<proteinExistence type="predicted"/>
<dbReference type="InterPro" id="IPR004629">
    <property type="entry name" value="WecG_TagA_CpsF"/>
</dbReference>
<gene>
    <name evidence="3" type="primary">wecG</name>
    <name evidence="3" type="ORF">GJW-30_1_03003</name>
</gene>
<keyword evidence="2 3" id="KW-0808">Transferase</keyword>
<sequence>MTSIIETRSAATVPNGHDPAVPNFKLCGIPVSAVDMNGLAASVERRLRDGRSVPGTFCVFRDAHGIVRAQSDATLREAHDAAWLVCPDGRPLFWLGRLRGQSAIRQVPGIESVETICRAGIEHGWRHYFLGGGPGVADKLAREMERRVPGLQVAGTITPPFRALTEGEKADMRAEIKASDAHIIWIGLSTPKQELFMHEHAPHLPGTVAMGVGAAFDVNIGSIPRSPRILQRLGLEWLYRLAREPRRLFRRYAEVVPQFLMLVTRDLMRARTTK</sequence>
<dbReference type="Pfam" id="PF03808">
    <property type="entry name" value="Glyco_tran_WecG"/>
    <property type="match status" value="1"/>
</dbReference>
<dbReference type="OrthoDB" id="9771846at2"/>
<dbReference type="KEGG" id="vgo:GJW-30_1_03003"/>
<dbReference type="CDD" id="cd06533">
    <property type="entry name" value="Glyco_transf_WecG_TagA"/>
    <property type="match status" value="1"/>
</dbReference>
<protein>
    <submittedName>
        <fullName evidence="3">UDP-N-acetyl-D-mannosaminuronic acid transferase</fullName>
        <ecNumber evidence="3">2.4.1.180</ecNumber>
    </submittedName>
</protein>
<dbReference type="PANTHER" id="PTHR34136:SF1">
    <property type="entry name" value="UDP-N-ACETYL-D-MANNOSAMINURONIC ACID TRANSFERASE"/>
    <property type="match status" value="1"/>
</dbReference>
<dbReference type="RefSeq" id="WP_130364487.1">
    <property type="nucleotide sequence ID" value="NZ_AP014946.1"/>
</dbReference>
<accession>A0A0S3PWY7</accession>
<dbReference type="Proteomes" id="UP000236884">
    <property type="component" value="Chromosome"/>
</dbReference>
<dbReference type="EMBL" id="AP014946">
    <property type="protein sequence ID" value="BAT60460.1"/>
    <property type="molecule type" value="Genomic_DNA"/>
</dbReference>
<dbReference type="NCBIfam" id="TIGR00696">
    <property type="entry name" value="wecG_tagA_cpsF"/>
    <property type="match status" value="1"/>
</dbReference>
<name>A0A0S3PWY7_9BRAD</name>
<keyword evidence="4" id="KW-1185">Reference proteome</keyword>
<dbReference type="PANTHER" id="PTHR34136">
    <property type="match status" value="1"/>
</dbReference>
<keyword evidence="1 3" id="KW-0328">Glycosyltransferase</keyword>